<protein>
    <submittedName>
        <fullName evidence="1">Host nuclease inhibitor protein</fullName>
    </submittedName>
</protein>
<dbReference type="AlphaFoldDB" id="A0A7K3NKM1"/>
<reference evidence="1 2" key="1">
    <citation type="submission" date="2020-02" db="EMBL/GenBank/DDBJ databases">
        <title>Comparative genomics of sulfur disproportionating microorganisms.</title>
        <authorList>
            <person name="Ward L.M."/>
            <person name="Bertran E."/>
            <person name="Johnston D.T."/>
        </authorList>
    </citation>
    <scope>NUCLEOTIDE SEQUENCE [LARGE SCALE GENOMIC DNA]</scope>
    <source>
        <strain evidence="1 2">DSM 3696</strain>
    </source>
</reference>
<evidence type="ECO:0000313" key="1">
    <source>
        <dbReference type="EMBL" id="NDY56305.1"/>
    </source>
</evidence>
<proteinExistence type="predicted"/>
<dbReference type="RefSeq" id="WP_163301358.1">
    <property type="nucleotide sequence ID" value="NZ_JAAGRQ010000017.1"/>
</dbReference>
<dbReference type="Proteomes" id="UP000469724">
    <property type="component" value="Unassembled WGS sequence"/>
</dbReference>
<dbReference type="EMBL" id="JAAGRQ010000017">
    <property type="protein sequence ID" value="NDY56305.1"/>
    <property type="molecule type" value="Genomic_DNA"/>
</dbReference>
<accession>A0A7K3NKM1</accession>
<keyword evidence="2" id="KW-1185">Reference proteome</keyword>
<comment type="caution">
    <text evidence="1">The sequence shown here is derived from an EMBL/GenBank/DDBJ whole genome shotgun (WGS) entry which is preliminary data.</text>
</comment>
<gene>
    <name evidence="1" type="ORF">G3N56_06050</name>
</gene>
<name>A0A7K3NKM1_9BACT</name>
<sequence length="83" mass="8998">MAVAYCFTNGVVRINETCPDGALPIASGDACQLQRAVRDLAVHAWDGVIMLVPNLALAQDDSAKVAAVLDFSRRVEQSLRREQ</sequence>
<organism evidence="1 2">
    <name type="scientific">Desulfolutivibrio sulfodismutans</name>
    <dbReference type="NCBI Taxonomy" id="63561"/>
    <lineage>
        <taxon>Bacteria</taxon>
        <taxon>Pseudomonadati</taxon>
        <taxon>Thermodesulfobacteriota</taxon>
        <taxon>Desulfovibrionia</taxon>
        <taxon>Desulfovibrionales</taxon>
        <taxon>Desulfovibrionaceae</taxon>
        <taxon>Desulfolutivibrio</taxon>
    </lineage>
</organism>
<evidence type="ECO:0000313" key="2">
    <source>
        <dbReference type="Proteomes" id="UP000469724"/>
    </source>
</evidence>